<accession>A0A1W1C561</accession>
<dbReference type="PANTHER" id="PTHR30576">
    <property type="entry name" value="COLANIC BIOSYNTHESIS UDP-GLUCOSE LIPID CARRIER TRANSFERASE"/>
    <property type="match status" value="1"/>
</dbReference>
<evidence type="ECO:0000313" key="2">
    <source>
        <dbReference type="EMBL" id="SFV60847.1"/>
    </source>
</evidence>
<feature type="domain" description="Bacterial sugar transferase" evidence="1">
    <location>
        <begin position="4"/>
        <end position="169"/>
    </location>
</feature>
<proteinExistence type="predicted"/>
<protein>
    <submittedName>
        <fullName evidence="2">FIG071646: Sugar transferase</fullName>
    </submittedName>
</protein>
<sequence>MLLAWIVASAETKSNGLFMQTRIGKDGRRFNVFKIKTMKAVQGVQTTVTTSRDRRITRSGAFFRRTKIDELPQLFNVLSGEMSFVGPRPDVPGFADELEGEDRVILQLRPGITGPASLKYKDEEKILSMQDDPEVYNREVIWPDKVAINKAYMQAWSLKKDIGYIIQTVLG</sequence>
<dbReference type="AlphaFoldDB" id="A0A1W1C561"/>
<name>A0A1W1C561_9ZZZZ</name>
<dbReference type="Pfam" id="PF02397">
    <property type="entry name" value="Bac_transf"/>
    <property type="match status" value="1"/>
</dbReference>
<dbReference type="InterPro" id="IPR003362">
    <property type="entry name" value="Bact_transf"/>
</dbReference>
<dbReference type="PANTHER" id="PTHR30576:SF0">
    <property type="entry name" value="UNDECAPRENYL-PHOSPHATE N-ACETYLGALACTOSAMINYL 1-PHOSPHATE TRANSFERASE-RELATED"/>
    <property type="match status" value="1"/>
</dbReference>
<dbReference type="EMBL" id="FPHL01000023">
    <property type="protein sequence ID" value="SFV60847.1"/>
    <property type="molecule type" value="Genomic_DNA"/>
</dbReference>
<gene>
    <name evidence="2" type="ORF">MNB_SV-10-1459</name>
</gene>
<organism evidence="2">
    <name type="scientific">hydrothermal vent metagenome</name>
    <dbReference type="NCBI Taxonomy" id="652676"/>
    <lineage>
        <taxon>unclassified sequences</taxon>
        <taxon>metagenomes</taxon>
        <taxon>ecological metagenomes</taxon>
    </lineage>
</organism>
<dbReference type="GO" id="GO:0016780">
    <property type="term" value="F:phosphotransferase activity, for other substituted phosphate groups"/>
    <property type="evidence" value="ECO:0007669"/>
    <property type="project" value="TreeGrafter"/>
</dbReference>
<reference evidence="2" key="1">
    <citation type="submission" date="2016-10" db="EMBL/GenBank/DDBJ databases">
        <authorList>
            <person name="de Groot N.N."/>
        </authorList>
    </citation>
    <scope>NUCLEOTIDE SEQUENCE</scope>
</reference>
<keyword evidence="2" id="KW-0808">Transferase</keyword>
<evidence type="ECO:0000259" key="1">
    <source>
        <dbReference type="Pfam" id="PF02397"/>
    </source>
</evidence>